<evidence type="ECO:0000256" key="3">
    <source>
        <dbReference type="ARBA" id="ARBA00023125"/>
    </source>
</evidence>
<keyword evidence="3" id="KW-0238">DNA-binding</keyword>
<evidence type="ECO:0000259" key="5">
    <source>
        <dbReference type="PROSITE" id="PS50931"/>
    </source>
</evidence>
<dbReference type="InterPro" id="IPR005119">
    <property type="entry name" value="LysR_subst-bd"/>
</dbReference>
<dbReference type="PANTHER" id="PTHR30537:SF74">
    <property type="entry name" value="HTH-TYPE TRANSCRIPTIONAL REGULATOR TRPI"/>
    <property type="match status" value="1"/>
</dbReference>
<feature type="domain" description="HTH lysR-type" evidence="5">
    <location>
        <begin position="6"/>
        <end position="63"/>
    </location>
</feature>
<keyword evidence="7" id="KW-1185">Reference proteome</keyword>
<dbReference type="InterPro" id="IPR036388">
    <property type="entry name" value="WH-like_DNA-bd_sf"/>
</dbReference>
<keyword evidence="2" id="KW-0805">Transcription regulation</keyword>
<dbReference type="PROSITE" id="PS50931">
    <property type="entry name" value="HTH_LYSR"/>
    <property type="match status" value="1"/>
</dbReference>
<dbReference type="Gene3D" id="1.10.10.10">
    <property type="entry name" value="Winged helix-like DNA-binding domain superfamily/Winged helix DNA-binding domain"/>
    <property type="match status" value="1"/>
</dbReference>
<dbReference type="KEGG" id="daer:H9K75_01400"/>
<dbReference type="GO" id="GO:0043565">
    <property type="term" value="F:sequence-specific DNA binding"/>
    <property type="evidence" value="ECO:0007669"/>
    <property type="project" value="TreeGrafter"/>
</dbReference>
<dbReference type="AlphaFoldDB" id="A0A7H0GKS2"/>
<protein>
    <submittedName>
        <fullName evidence="6">LysR family transcriptional regulator</fullName>
    </submittedName>
</protein>
<dbReference type="Pfam" id="PF00126">
    <property type="entry name" value="HTH_1"/>
    <property type="match status" value="1"/>
</dbReference>
<reference evidence="6 7" key="1">
    <citation type="submission" date="2020-08" db="EMBL/GenBank/DDBJ databases">
        <title>Genome sequence of Diaphorobacter aerolatus KACC 16536T.</title>
        <authorList>
            <person name="Hyun D.-W."/>
            <person name="Bae J.-W."/>
        </authorList>
    </citation>
    <scope>NUCLEOTIDE SEQUENCE [LARGE SCALE GENOMIC DNA]</scope>
    <source>
        <strain evidence="6 7">KACC 16536</strain>
    </source>
</reference>
<keyword evidence="4" id="KW-0804">Transcription</keyword>
<dbReference type="SUPFAM" id="SSF53850">
    <property type="entry name" value="Periplasmic binding protein-like II"/>
    <property type="match status" value="1"/>
</dbReference>
<dbReference type="PRINTS" id="PR00039">
    <property type="entry name" value="HTHLYSR"/>
</dbReference>
<proteinExistence type="inferred from homology"/>
<dbReference type="InterPro" id="IPR036390">
    <property type="entry name" value="WH_DNA-bd_sf"/>
</dbReference>
<accession>A0A7H0GKS2</accession>
<dbReference type="EMBL" id="CP060783">
    <property type="protein sequence ID" value="QNP48888.1"/>
    <property type="molecule type" value="Genomic_DNA"/>
</dbReference>
<evidence type="ECO:0000313" key="7">
    <source>
        <dbReference type="Proteomes" id="UP000516028"/>
    </source>
</evidence>
<dbReference type="Gene3D" id="3.40.190.10">
    <property type="entry name" value="Periplasmic binding protein-like II"/>
    <property type="match status" value="2"/>
</dbReference>
<sequence length="307" mass="34841">MSKKLPPLNPLKVFDAVVRTQNLTKAAQELHISQSAVSKQLNVLQTYLGIELFRRERHGISLTQAGLQYGEEIAPAFEAISKATAEIMRSGSDNTLRIQTYTTFAAKWLIPRLSDFHARYKDVSVVITNSVKPVDFDRDNVDLAIQMGNGAWQGQDADFLFEDIIEPVCSPDFFKKFAPDPAYPRALLRTCLLVSHYRQDDWPTWTRLCRYGEDIAETERMRFSTSVLTWQAAVEGLGIAVGQTSLLADDLRAQRLVRPFNLPVRTGASYYLVRPQLQRHARKVMLFREWIKEQIAQSLAAAHPPGY</sequence>
<gene>
    <name evidence="6" type="ORF">H9K75_01400</name>
</gene>
<dbReference type="InterPro" id="IPR000847">
    <property type="entry name" value="LysR_HTH_N"/>
</dbReference>
<dbReference type="Pfam" id="PF03466">
    <property type="entry name" value="LysR_substrate"/>
    <property type="match status" value="1"/>
</dbReference>
<dbReference type="Proteomes" id="UP000516028">
    <property type="component" value="Chromosome"/>
</dbReference>
<dbReference type="GO" id="GO:0006351">
    <property type="term" value="P:DNA-templated transcription"/>
    <property type="evidence" value="ECO:0007669"/>
    <property type="project" value="TreeGrafter"/>
</dbReference>
<evidence type="ECO:0000313" key="6">
    <source>
        <dbReference type="EMBL" id="QNP48888.1"/>
    </source>
</evidence>
<dbReference type="PANTHER" id="PTHR30537">
    <property type="entry name" value="HTH-TYPE TRANSCRIPTIONAL REGULATOR"/>
    <property type="match status" value="1"/>
</dbReference>
<evidence type="ECO:0000256" key="1">
    <source>
        <dbReference type="ARBA" id="ARBA00009437"/>
    </source>
</evidence>
<comment type="similarity">
    <text evidence="1">Belongs to the LysR transcriptional regulatory family.</text>
</comment>
<name>A0A7H0GKS2_9BURK</name>
<dbReference type="SUPFAM" id="SSF46785">
    <property type="entry name" value="Winged helix' DNA-binding domain"/>
    <property type="match status" value="1"/>
</dbReference>
<dbReference type="InterPro" id="IPR058163">
    <property type="entry name" value="LysR-type_TF_proteobact-type"/>
</dbReference>
<dbReference type="GO" id="GO:0003700">
    <property type="term" value="F:DNA-binding transcription factor activity"/>
    <property type="evidence" value="ECO:0007669"/>
    <property type="project" value="InterPro"/>
</dbReference>
<evidence type="ECO:0000256" key="2">
    <source>
        <dbReference type="ARBA" id="ARBA00023015"/>
    </source>
</evidence>
<dbReference type="CDD" id="cd08432">
    <property type="entry name" value="PBP2_GcdR_TrpI_HvrB_AmpR_like"/>
    <property type="match status" value="1"/>
</dbReference>
<evidence type="ECO:0000256" key="4">
    <source>
        <dbReference type="ARBA" id="ARBA00023163"/>
    </source>
</evidence>
<dbReference type="RefSeq" id="WP_187724480.1">
    <property type="nucleotide sequence ID" value="NZ_CP060783.1"/>
</dbReference>
<organism evidence="6 7">
    <name type="scientific">Diaphorobacter aerolatus</name>
    <dbReference type="NCBI Taxonomy" id="1288495"/>
    <lineage>
        <taxon>Bacteria</taxon>
        <taxon>Pseudomonadati</taxon>
        <taxon>Pseudomonadota</taxon>
        <taxon>Betaproteobacteria</taxon>
        <taxon>Burkholderiales</taxon>
        <taxon>Comamonadaceae</taxon>
        <taxon>Diaphorobacter</taxon>
    </lineage>
</organism>